<dbReference type="Proteomes" id="UP001150941">
    <property type="component" value="Unassembled WGS sequence"/>
</dbReference>
<comment type="caution">
    <text evidence="1">The sequence shown here is derived from an EMBL/GenBank/DDBJ whole genome shotgun (WGS) entry which is preliminary data.</text>
</comment>
<accession>A0A9W9P5L8</accession>
<evidence type="ECO:0000313" key="2">
    <source>
        <dbReference type="Proteomes" id="UP001150941"/>
    </source>
</evidence>
<evidence type="ECO:0000313" key="1">
    <source>
        <dbReference type="EMBL" id="KAJ5238368.1"/>
    </source>
</evidence>
<dbReference type="GeneID" id="83199587"/>
<keyword evidence="2" id="KW-1185">Reference proteome</keyword>
<organism evidence="1 2">
    <name type="scientific">Penicillium chermesinum</name>
    <dbReference type="NCBI Taxonomy" id="63820"/>
    <lineage>
        <taxon>Eukaryota</taxon>
        <taxon>Fungi</taxon>
        <taxon>Dikarya</taxon>
        <taxon>Ascomycota</taxon>
        <taxon>Pezizomycotina</taxon>
        <taxon>Eurotiomycetes</taxon>
        <taxon>Eurotiomycetidae</taxon>
        <taxon>Eurotiales</taxon>
        <taxon>Aspergillaceae</taxon>
        <taxon>Penicillium</taxon>
    </lineage>
</organism>
<reference evidence="1" key="1">
    <citation type="submission" date="2022-11" db="EMBL/GenBank/DDBJ databases">
        <authorList>
            <person name="Petersen C."/>
        </authorList>
    </citation>
    <scope>NUCLEOTIDE SEQUENCE</scope>
    <source>
        <strain evidence="1">IBT 19713</strain>
    </source>
</reference>
<reference evidence="1" key="2">
    <citation type="journal article" date="2023" name="IMA Fungus">
        <title>Comparative genomic study of the Penicillium genus elucidates a diverse pangenome and 15 lateral gene transfer events.</title>
        <authorList>
            <person name="Petersen C."/>
            <person name="Sorensen T."/>
            <person name="Nielsen M.R."/>
            <person name="Sondergaard T.E."/>
            <person name="Sorensen J.L."/>
            <person name="Fitzpatrick D.A."/>
            <person name="Frisvad J.C."/>
            <person name="Nielsen K.L."/>
        </authorList>
    </citation>
    <scope>NUCLEOTIDE SEQUENCE</scope>
    <source>
        <strain evidence="1">IBT 19713</strain>
    </source>
</reference>
<dbReference type="OrthoDB" id="5397557at2759"/>
<dbReference type="AlphaFoldDB" id="A0A9W9P5L8"/>
<protein>
    <submittedName>
        <fullName evidence="1">Uncharacterized protein</fullName>
    </submittedName>
</protein>
<name>A0A9W9P5L8_9EURO</name>
<proteinExistence type="predicted"/>
<sequence length="310" mass="35473">MSELVEIAPSYITAFAAYRSPRQGDEDEKGLRYRFWGVKAHNWSLTKENWTPMRILLPPKKVPCGLLNDLLTSGRLGSILWCETRAINWLKLETYARYSDSSGIECLDPGGGSLIFQTLGAFKQHIQEKCRRSPWFIRDRELVLCHRNTPAEVKAVMNTKQHCVDKMVSIRDTINAGLRDQFRRPGEAKIQFKETLTTQMKEHGYHAPDESLGCAYLWYSLDDEFFEFDYPAYPVEISIDPECPEEEFLGCDYTGKNTSNIQISLVSLTRDHENHIIGRYSLPTTTNLVVSIKSKEMQSIPTSGCECQLD</sequence>
<gene>
    <name evidence="1" type="ORF">N7468_002987</name>
</gene>
<dbReference type="RefSeq" id="XP_058331287.1">
    <property type="nucleotide sequence ID" value="XM_058472284.1"/>
</dbReference>
<dbReference type="EMBL" id="JAPQKS010000003">
    <property type="protein sequence ID" value="KAJ5238368.1"/>
    <property type="molecule type" value="Genomic_DNA"/>
</dbReference>